<comment type="caution">
    <text evidence="2">The sequence shown here is derived from an EMBL/GenBank/DDBJ whole genome shotgun (WGS) entry which is preliminary data.</text>
</comment>
<dbReference type="Proteomes" id="UP001500653">
    <property type="component" value="Unassembled WGS sequence"/>
</dbReference>
<dbReference type="EMBL" id="BAAALN010000008">
    <property type="protein sequence ID" value="GAA1243340.1"/>
    <property type="molecule type" value="Genomic_DNA"/>
</dbReference>
<accession>A0ABP4GZ00</accession>
<evidence type="ECO:0000256" key="1">
    <source>
        <dbReference type="SAM" id="MobiDB-lite"/>
    </source>
</evidence>
<name>A0ABP4GZ00_9PSEU</name>
<evidence type="ECO:0000313" key="2">
    <source>
        <dbReference type="EMBL" id="GAA1243340.1"/>
    </source>
</evidence>
<evidence type="ECO:0000313" key="3">
    <source>
        <dbReference type="Proteomes" id="UP001500653"/>
    </source>
</evidence>
<protein>
    <submittedName>
        <fullName evidence="2">Uncharacterized protein</fullName>
    </submittedName>
</protein>
<gene>
    <name evidence="2" type="ORF">GCM10009676_31190</name>
</gene>
<sequence length="78" mass="8794">MPAGTVKTRRLGAENETTGRRKTTSRSTPRVAQPDDITAHRRRRDVRNACRRTERHLRDAGLWGVLSARVLDDIEAAS</sequence>
<proteinExistence type="predicted"/>
<reference evidence="3" key="1">
    <citation type="journal article" date="2019" name="Int. J. Syst. Evol. Microbiol.">
        <title>The Global Catalogue of Microorganisms (GCM) 10K type strain sequencing project: providing services to taxonomists for standard genome sequencing and annotation.</title>
        <authorList>
            <consortium name="The Broad Institute Genomics Platform"/>
            <consortium name="The Broad Institute Genome Sequencing Center for Infectious Disease"/>
            <person name="Wu L."/>
            <person name="Ma J."/>
        </authorList>
    </citation>
    <scope>NUCLEOTIDE SEQUENCE [LARGE SCALE GENOMIC DNA]</scope>
    <source>
        <strain evidence="3">JCM 13023</strain>
    </source>
</reference>
<feature type="region of interest" description="Disordered" evidence="1">
    <location>
        <begin position="1"/>
        <end position="35"/>
    </location>
</feature>
<keyword evidence="3" id="KW-1185">Reference proteome</keyword>
<organism evidence="2 3">
    <name type="scientific">Prauserella halophila</name>
    <dbReference type="NCBI Taxonomy" id="185641"/>
    <lineage>
        <taxon>Bacteria</taxon>
        <taxon>Bacillati</taxon>
        <taxon>Actinomycetota</taxon>
        <taxon>Actinomycetes</taxon>
        <taxon>Pseudonocardiales</taxon>
        <taxon>Pseudonocardiaceae</taxon>
        <taxon>Prauserella</taxon>
    </lineage>
</organism>